<keyword evidence="3" id="KW-1185">Reference proteome</keyword>
<name>A0ABP8CM15_9ACTN</name>
<dbReference type="InterPro" id="IPR007278">
    <property type="entry name" value="DUF397"/>
</dbReference>
<gene>
    <name evidence="2" type="ORF">GCM10022254_66660</name>
</gene>
<feature type="domain" description="DUF397" evidence="1">
    <location>
        <begin position="3"/>
        <end position="56"/>
    </location>
</feature>
<evidence type="ECO:0000313" key="3">
    <source>
        <dbReference type="Proteomes" id="UP001501710"/>
    </source>
</evidence>
<protein>
    <submittedName>
        <fullName evidence="2">DUF397 domain-containing protein</fullName>
    </submittedName>
</protein>
<proteinExistence type="predicted"/>
<evidence type="ECO:0000259" key="1">
    <source>
        <dbReference type="Pfam" id="PF04149"/>
    </source>
</evidence>
<evidence type="ECO:0000313" key="2">
    <source>
        <dbReference type="EMBL" id="GAA4240744.1"/>
    </source>
</evidence>
<dbReference type="RefSeq" id="WP_344905415.1">
    <property type="nucleotide sequence ID" value="NZ_BAABAS010000026.1"/>
</dbReference>
<comment type="caution">
    <text evidence="2">The sequence shown here is derived from an EMBL/GenBank/DDBJ whole genome shotgun (WGS) entry which is preliminary data.</text>
</comment>
<dbReference type="Pfam" id="PF04149">
    <property type="entry name" value="DUF397"/>
    <property type="match status" value="1"/>
</dbReference>
<dbReference type="Proteomes" id="UP001501710">
    <property type="component" value="Unassembled WGS sequence"/>
</dbReference>
<accession>A0ABP8CM15</accession>
<dbReference type="EMBL" id="BAABAS010000026">
    <property type="protein sequence ID" value="GAA4240744.1"/>
    <property type="molecule type" value="Genomic_DNA"/>
</dbReference>
<reference evidence="3" key="1">
    <citation type="journal article" date="2019" name="Int. J. Syst. Evol. Microbiol.">
        <title>The Global Catalogue of Microorganisms (GCM) 10K type strain sequencing project: providing services to taxonomists for standard genome sequencing and annotation.</title>
        <authorList>
            <consortium name="The Broad Institute Genomics Platform"/>
            <consortium name="The Broad Institute Genome Sequencing Center for Infectious Disease"/>
            <person name="Wu L."/>
            <person name="Ma J."/>
        </authorList>
    </citation>
    <scope>NUCLEOTIDE SEQUENCE [LARGE SCALE GENOMIC DNA]</scope>
    <source>
        <strain evidence="3">JCM 17440</strain>
    </source>
</reference>
<sequence>MTEWRKSSHSGGGNDDLCVELAQFDDGVWVRDSKEPDGERLEFGREAFAGLLGRVKRGDLGL</sequence>
<organism evidence="2 3">
    <name type="scientific">Actinomadura meridiana</name>
    <dbReference type="NCBI Taxonomy" id="559626"/>
    <lineage>
        <taxon>Bacteria</taxon>
        <taxon>Bacillati</taxon>
        <taxon>Actinomycetota</taxon>
        <taxon>Actinomycetes</taxon>
        <taxon>Streptosporangiales</taxon>
        <taxon>Thermomonosporaceae</taxon>
        <taxon>Actinomadura</taxon>
    </lineage>
</organism>